<feature type="compositionally biased region" description="Low complexity" evidence="1">
    <location>
        <begin position="248"/>
        <end position="258"/>
    </location>
</feature>
<feature type="region of interest" description="Disordered" evidence="1">
    <location>
        <begin position="33"/>
        <end position="110"/>
    </location>
</feature>
<gene>
    <name evidence="2" type="ORF">AAHA92_21404</name>
</gene>
<dbReference type="PANTHER" id="PTHR12299">
    <property type="entry name" value="HYALURONIC ACID-BINDING PROTEIN 4"/>
    <property type="match status" value="1"/>
</dbReference>
<proteinExistence type="predicted"/>
<feature type="region of interest" description="Disordered" evidence="1">
    <location>
        <begin position="127"/>
        <end position="175"/>
    </location>
</feature>
<name>A0ABD1GNR8_SALDI</name>
<organism evidence="2 3">
    <name type="scientific">Salvia divinorum</name>
    <name type="common">Maria pastora</name>
    <name type="synonym">Diviner's sage</name>
    <dbReference type="NCBI Taxonomy" id="28513"/>
    <lineage>
        <taxon>Eukaryota</taxon>
        <taxon>Viridiplantae</taxon>
        <taxon>Streptophyta</taxon>
        <taxon>Embryophyta</taxon>
        <taxon>Tracheophyta</taxon>
        <taxon>Spermatophyta</taxon>
        <taxon>Magnoliopsida</taxon>
        <taxon>eudicotyledons</taxon>
        <taxon>Gunneridae</taxon>
        <taxon>Pentapetalae</taxon>
        <taxon>asterids</taxon>
        <taxon>lamiids</taxon>
        <taxon>Lamiales</taxon>
        <taxon>Lamiaceae</taxon>
        <taxon>Nepetoideae</taxon>
        <taxon>Mentheae</taxon>
        <taxon>Salviinae</taxon>
        <taxon>Salvia</taxon>
        <taxon>Salvia subgen. Calosphace</taxon>
    </lineage>
</organism>
<evidence type="ECO:0000256" key="1">
    <source>
        <dbReference type="SAM" id="MobiDB-lite"/>
    </source>
</evidence>
<dbReference type="AlphaFoldDB" id="A0ABD1GNR8"/>
<keyword evidence="3" id="KW-1185">Reference proteome</keyword>
<feature type="region of interest" description="Disordered" evidence="1">
    <location>
        <begin position="235"/>
        <end position="258"/>
    </location>
</feature>
<feature type="compositionally biased region" description="Polar residues" evidence="1">
    <location>
        <begin position="127"/>
        <end position="136"/>
    </location>
</feature>
<feature type="region of interest" description="Disordered" evidence="1">
    <location>
        <begin position="274"/>
        <end position="319"/>
    </location>
</feature>
<feature type="compositionally biased region" description="Acidic residues" evidence="1">
    <location>
        <begin position="310"/>
        <end position="319"/>
    </location>
</feature>
<dbReference type="InterPro" id="IPR039764">
    <property type="entry name" value="HABP4/SERBP1-like"/>
</dbReference>
<sequence length="319" mass="35633">MNAFALLEGDDAENLLARLSTAPIAKAVNGNHLSSSSLNQVKSSDSKKKRNGAIVNNGGDQRQHNVYVQNRKPSNGMKRSSNYRRKQVEEDEDGWQTVGGRSKGYKNKINNGNETEIKFFKQLSGVDQNGAQGNASDSKEGPGDESCPKQDKEIQISDSPEVEARKLEKEKELEARKLERELEAKKMTLKQYEKLLREKRKVLESMKTEERRVALDTDFNSMHIISKKNEEEPNFIQISSGDKKTKTKTTCSSSTCSSSSSLKAKKILLCQPPTRRGGRFLRRDNGNGVHLDSGNKPDTYVVIPPPPSFEDAEEFPDLA</sequence>
<feature type="compositionally biased region" description="Polar residues" evidence="1">
    <location>
        <begin position="58"/>
        <end position="80"/>
    </location>
</feature>
<dbReference type="EMBL" id="JBEAFC010000008">
    <property type="protein sequence ID" value="KAL1544571.1"/>
    <property type="molecule type" value="Genomic_DNA"/>
</dbReference>
<protein>
    <submittedName>
        <fullName evidence="2">RGG repeats nuclear RNA binding protein A-like</fullName>
    </submittedName>
</protein>
<comment type="caution">
    <text evidence="2">The sequence shown here is derived from an EMBL/GenBank/DDBJ whole genome shotgun (WGS) entry which is preliminary data.</text>
</comment>
<evidence type="ECO:0000313" key="2">
    <source>
        <dbReference type="EMBL" id="KAL1544571.1"/>
    </source>
</evidence>
<dbReference type="PANTHER" id="PTHR12299:SF78">
    <property type="entry name" value="RGG REPEATS NUCLEAR RNA BINDING PROTEIN C"/>
    <property type="match status" value="1"/>
</dbReference>
<feature type="compositionally biased region" description="Low complexity" evidence="1">
    <location>
        <begin position="34"/>
        <end position="43"/>
    </location>
</feature>
<dbReference type="Proteomes" id="UP001567538">
    <property type="component" value="Unassembled WGS sequence"/>
</dbReference>
<feature type="compositionally biased region" description="Basic and acidic residues" evidence="1">
    <location>
        <begin position="137"/>
        <end position="155"/>
    </location>
</feature>
<evidence type="ECO:0000313" key="3">
    <source>
        <dbReference type="Proteomes" id="UP001567538"/>
    </source>
</evidence>
<accession>A0ABD1GNR8</accession>
<feature type="compositionally biased region" description="Basic and acidic residues" evidence="1">
    <location>
        <begin position="162"/>
        <end position="175"/>
    </location>
</feature>
<reference evidence="2 3" key="1">
    <citation type="submission" date="2024-06" db="EMBL/GenBank/DDBJ databases">
        <title>A chromosome level genome sequence of Diviner's sage (Salvia divinorum).</title>
        <authorList>
            <person name="Ford S.A."/>
            <person name="Ro D.-K."/>
            <person name="Ness R.W."/>
            <person name="Phillips M.A."/>
        </authorList>
    </citation>
    <scope>NUCLEOTIDE SEQUENCE [LARGE SCALE GENOMIC DNA]</scope>
    <source>
        <strain evidence="2">SAF-2024a</strain>
        <tissue evidence="2">Leaf</tissue>
    </source>
</reference>